<dbReference type="AlphaFoldDB" id="A0A4Y7PTE4"/>
<reference evidence="1 2" key="1">
    <citation type="submission" date="2018-06" db="EMBL/GenBank/DDBJ databases">
        <title>A transcriptomic atlas of mushroom development highlights an independent origin of complex multicellularity.</title>
        <authorList>
            <consortium name="DOE Joint Genome Institute"/>
            <person name="Krizsan K."/>
            <person name="Almasi E."/>
            <person name="Merenyi Z."/>
            <person name="Sahu N."/>
            <person name="Viragh M."/>
            <person name="Koszo T."/>
            <person name="Mondo S."/>
            <person name="Kiss B."/>
            <person name="Balint B."/>
            <person name="Kues U."/>
            <person name="Barry K."/>
            <person name="Hegedus J.C."/>
            <person name="Henrissat B."/>
            <person name="Johnson J."/>
            <person name="Lipzen A."/>
            <person name="Ohm R."/>
            <person name="Nagy I."/>
            <person name="Pangilinan J."/>
            <person name="Yan J."/>
            <person name="Xiong Y."/>
            <person name="Grigoriev I.V."/>
            <person name="Hibbett D.S."/>
            <person name="Nagy L.G."/>
        </authorList>
    </citation>
    <scope>NUCLEOTIDE SEQUENCE [LARGE SCALE GENOMIC DNA]</scope>
    <source>
        <strain evidence="1 2">SZMC22713</strain>
    </source>
</reference>
<name>A0A4Y7PTE4_9AGAM</name>
<keyword evidence="2" id="KW-1185">Reference proteome</keyword>
<evidence type="ECO:0008006" key="3">
    <source>
        <dbReference type="Google" id="ProtNLM"/>
    </source>
</evidence>
<dbReference type="SUPFAM" id="SSF52047">
    <property type="entry name" value="RNI-like"/>
    <property type="match status" value="1"/>
</dbReference>
<dbReference type="Gene3D" id="3.80.10.10">
    <property type="entry name" value="Ribonuclease Inhibitor"/>
    <property type="match status" value="1"/>
</dbReference>
<dbReference type="Proteomes" id="UP000294933">
    <property type="component" value="Unassembled WGS sequence"/>
</dbReference>
<gene>
    <name evidence="1" type="ORF">BD410DRAFT_510014</name>
</gene>
<evidence type="ECO:0000313" key="1">
    <source>
        <dbReference type="EMBL" id="TDL18132.1"/>
    </source>
</evidence>
<sequence>MYDSNDPDFSLLDLFICFTHCPLLENLVIPISMGDWHFRRCLPDELPPTIGLSHLSHLYLDFSYAVDPCRLFDRLFLPALICLELTMSLGHITDWHHVQTMLANSRPPLQSLILWSVPMTEETLIGCLSYVPTLNELELHGMPCSDRILDSLTVDEAGADGSRYLCPWLETVNFGTTKEDNCDFSPRAMTDMIVSRWRDAKNSGFTRGNTLTLVVCRFKFSRIRSNPEIAQCLNDGLVLTRRTY</sequence>
<dbReference type="VEuPathDB" id="FungiDB:BD410DRAFT_510014"/>
<accession>A0A4Y7PTE4</accession>
<dbReference type="InterPro" id="IPR032675">
    <property type="entry name" value="LRR_dom_sf"/>
</dbReference>
<evidence type="ECO:0000313" key="2">
    <source>
        <dbReference type="Proteomes" id="UP000294933"/>
    </source>
</evidence>
<protein>
    <recommendedName>
        <fullName evidence="3">F-box domain-containing protein</fullName>
    </recommendedName>
</protein>
<dbReference type="EMBL" id="ML170212">
    <property type="protein sequence ID" value="TDL18132.1"/>
    <property type="molecule type" value="Genomic_DNA"/>
</dbReference>
<proteinExistence type="predicted"/>
<organism evidence="1 2">
    <name type="scientific">Rickenella mellea</name>
    <dbReference type="NCBI Taxonomy" id="50990"/>
    <lineage>
        <taxon>Eukaryota</taxon>
        <taxon>Fungi</taxon>
        <taxon>Dikarya</taxon>
        <taxon>Basidiomycota</taxon>
        <taxon>Agaricomycotina</taxon>
        <taxon>Agaricomycetes</taxon>
        <taxon>Hymenochaetales</taxon>
        <taxon>Rickenellaceae</taxon>
        <taxon>Rickenella</taxon>
    </lineage>
</organism>